<protein>
    <recommendedName>
        <fullName evidence="3">Sortilin N-terminal domain-containing protein</fullName>
    </recommendedName>
</protein>
<dbReference type="AlphaFoldDB" id="A0A0C2M0E1"/>
<evidence type="ECO:0000313" key="1">
    <source>
        <dbReference type="EMBL" id="KII60490.1"/>
    </source>
</evidence>
<accession>A0A0C2M0E1</accession>
<organism evidence="1 2">
    <name type="scientific">Thelohanellus kitauei</name>
    <name type="common">Myxosporean</name>
    <dbReference type="NCBI Taxonomy" id="669202"/>
    <lineage>
        <taxon>Eukaryota</taxon>
        <taxon>Metazoa</taxon>
        <taxon>Cnidaria</taxon>
        <taxon>Myxozoa</taxon>
        <taxon>Myxosporea</taxon>
        <taxon>Bivalvulida</taxon>
        <taxon>Platysporina</taxon>
        <taxon>Myxobolidae</taxon>
        <taxon>Thelohanellus</taxon>
    </lineage>
</organism>
<evidence type="ECO:0008006" key="3">
    <source>
        <dbReference type="Google" id="ProtNLM"/>
    </source>
</evidence>
<keyword evidence="2" id="KW-1185">Reference proteome</keyword>
<proteinExistence type="predicted"/>
<gene>
    <name evidence="1" type="ORF">RF11_16289</name>
</gene>
<dbReference type="EMBL" id="JWZT01005593">
    <property type="protein sequence ID" value="KII60490.1"/>
    <property type="molecule type" value="Genomic_DNA"/>
</dbReference>
<reference evidence="1 2" key="1">
    <citation type="journal article" date="2014" name="Genome Biol. Evol.">
        <title>The genome of the myxosporean Thelohanellus kitauei shows adaptations to nutrient acquisition within its fish host.</title>
        <authorList>
            <person name="Yang Y."/>
            <person name="Xiong J."/>
            <person name="Zhou Z."/>
            <person name="Huo F."/>
            <person name="Miao W."/>
            <person name="Ran C."/>
            <person name="Liu Y."/>
            <person name="Zhang J."/>
            <person name="Feng J."/>
            <person name="Wang M."/>
            <person name="Wang M."/>
            <person name="Wang L."/>
            <person name="Yao B."/>
        </authorList>
    </citation>
    <scope>NUCLEOTIDE SEQUENCE [LARGE SCALE GENOMIC DNA]</scope>
    <source>
        <strain evidence="1">Wuqing</strain>
    </source>
</reference>
<evidence type="ECO:0000313" key="2">
    <source>
        <dbReference type="Proteomes" id="UP000031668"/>
    </source>
</evidence>
<sequence>MKSNIEKFIILKSGWLVFGVEIKKGIISYSHDEGRNWHRKRLNANNYIEIISMDSPKNLVIAVIDYNILKNIYILFNFSHEISSLHLILDRMCGIDDFEYWYILRD</sequence>
<name>A0A0C2M0E1_THEKT</name>
<dbReference type="Proteomes" id="UP000031668">
    <property type="component" value="Unassembled WGS sequence"/>
</dbReference>
<comment type="caution">
    <text evidence="1">The sequence shown here is derived from an EMBL/GenBank/DDBJ whole genome shotgun (WGS) entry which is preliminary data.</text>
</comment>